<dbReference type="STRING" id="1286528.NHE_0578"/>
<evidence type="ECO:0000256" key="1">
    <source>
        <dbReference type="ARBA" id="ARBA00022603"/>
    </source>
</evidence>
<dbReference type="PANTHER" id="PTHR12049">
    <property type="entry name" value="PROTEIN ARGININE METHYLTRANSFERASE NDUFAF7, MITOCHONDRIAL"/>
    <property type="match status" value="1"/>
</dbReference>
<dbReference type="AlphaFoldDB" id="X5H4P1"/>
<dbReference type="Gene3D" id="3.40.50.12710">
    <property type="match status" value="1"/>
</dbReference>
<evidence type="ECO:0000313" key="3">
    <source>
        <dbReference type="EMBL" id="AHX11516.1"/>
    </source>
</evidence>
<protein>
    <submittedName>
        <fullName evidence="3">S-adenosyl-L-methionine-dependent methyltransferase family protein</fullName>
    </submittedName>
</protein>
<keyword evidence="4" id="KW-1185">Reference proteome</keyword>
<dbReference type="GO" id="GO:0035243">
    <property type="term" value="F:protein-arginine omega-N symmetric methyltransferase activity"/>
    <property type="evidence" value="ECO:0007669"/>
    <property type="project" value="TreeGrafter"/>
</dbReference>
<dbReference type="KEGG" id="nhm:NHE_0578"/>
<dbReference type="HOGENOM" id="CLU_024840_3_0_5"/>
<proteinExistence type="predicted"/>
<evidence type="ECO:0000256" key="2">
    <source>
        <dbReference type="ARBA" id="ARBA00022679"/>
    </source>
</evidence>
<name>X5H4P1_9RICK</name>
<dbReference type="InterPro" id="IPR038375">
    <property type="entry name" value="NDUFAF7_sf"/>
</dbReference>
<keyword evidence="2 3" id="KW-0808">Transferase</keyword>
<evidence type="ECO:0000313" key="4">
    <source>
        <dbReference type="Proteomes" id="UP000023755"/>
    </source>
</evidence>
<reference evidence="3 4" key="1">
    <citation type="submission" date="2014-03" db="EMBL/GenBank/DDBJ databases">
        <title>Sequencing and Comparison of Genomes and Transcriptome Profiles of Human Ehrlichiosis Agents.</title>
        <authorList>
            <person name="Lin M."/>
            <person name="Daugherty S.C."/>
            <person name="Nagaraj S."/>
            <person name="Cheng Z."/>
            <person name="Xiong Q."/>
            <person name="Lin F.-Y."/>
            <person name="Sengamalay N."/>
            <person name="Ott S."/>
            <person name="Godinez A."/>
            <person name="Tallon L.J."/>
            <person name="Sadzewicz L."/>
            <person name="Fraser C.M."/>
            <person name="Dunning Hotopp J.C."/>
            <person name="Rikihisa Y."/>
        </authorList>
    </citation>
    <scope>NUCLEOTIDE SEQUENCE [LARGE SCALE GENOMIC DNA]</scope>
    <source>
        <strain evidence="3 4">Oregon</strain>
    </source>
</reference>
<dbReference type="InterPro" id="IPR029063">
    <property type="entry name" value="SAM-dependent_MTases_sf"/>
</dbReference>
<gene>
    <name evidence="3" type="ORF">NHE_0578</name>
</gene>
<sequence>MEVQHQEMRSYIQDVIKKSGPISFSKFIEMAMYHPEKGYYMTKNPIGKEGDYITAPEVTSLFGKTIAIWLLHRWGQLGKPTEIIIAEFGPGTGIMMLDILDAIHCSDDFYSAVRVYMVEISPLLRKLQRGRLIAHSRKICWCESINEIPESKILILANEFFDALPIDQFIFLDEEFFENKITADFHVTPEKTEERFTGMFSHGDIIEKNFKGREVAASMIERITRCGGGVLVIDYGHAFGVRRSTIQALRSHKFSDIFQNIGEADITHEVDFSFLFPGYPVMSQRDFLLSYGILELAKRSRITDRVTLKKALDRLLEPIQMGEIFKCVIL</sequence>
<dbReference type="SUPFAM" id="SSF53335">
    <property type="entry name" value="S-adenosyl-L-methionine-dependent methyltransferases"/>
    <property type="match status" value="1"/>
</dbReference>
<dbReference type="PANTHER" id="PTHR12049:SF7">
    <property type="entry name" value="PROTEIN ARGININE METHYLTRANSFERASE NDUFAF7, MITOCHONDRIAL"/>
    <property type="match status" value="1"/>
</dbReference>
<accession>X5H4P1</accession>
<dbReference type="GO" id="GO:0032259">
    <property type="term" value="P:methylation"/>
    <property type="evidence" value="ECO:0007669"/>
    <property type="project" value="UniProtKB-KW"/>
</dbReference>
<dbReference type="EMBL" id="CP007481">
    <property type="protein sequence ID" value="AHX11516.1"/>
    <property type="molecule type" value="Genomic_DNA"/>
</dbReference>
<organism evidence="3 4">
    <name type="scientific">Neorickettsia helminthoeca str. Oregon</name>
    <dbReference type="NCBI Taxonomy" id="1286528"/>
    <lineage>
        <taxon>Bacteria</taxon>
        <taxon>Pseudomonadati</taxon>
        <taxon>Pseudomonadota</taxon>
        <taxon>Alphaproteobacteria</taxon>
        <taxon>Rickettsiales</taxon>
        <taxon>Anaplasmataceae</taxon>
        <taxon>Neorickettsia</taxon>
    </lineage>
</organism>
<dbReference type="Pfam" id="PF02636">
    <property type="entry name" value="Methyltransf_28"/>
    <property type="match status" value="1"/>
</dbReference>
<keyword evidence="1 3" id="KW-0489">Methyltransferase</keyword>
<dbReference type="InterPro" id="IPR003788">
    <property type="entry name" value="NDUFAF7"/>
</dbReference>
<dbReference type="Proteomes" id="UP000023755">
    <property type="component" value="Chromosome"/>
</dbReference>